<protein>
    <submittedName>
        <fullName evidence="1">Uncharacterized protein</fullName>
    </submittedName>
</protein>
<dbReference type="Proteomes" id="UP001381693">
    <property type="component" value="Unassembled WGS sequence"/>
</dbReference>
<evidence type="ECO:0000313" key="2">
    <source>
        <dbReference type="Proteomes" id="UP001381693"/>
    </source>
</evidence>
<gene>
    <name evidence="1" type="ORF">SK128_012226</name>
</gene>
<name>A0AAN8W9G3_HALRR</name>
<dbReference type="EMBL" id="JAXCGZ010023380">
    <property type="protein sequence ID" value="KAK7012925.1"/>
    <property type="molecule type" value="Genomic_DNA"/>
</dbReference>
<organism evidence="1 2">
    <name type="scientific">Halocaridina rubra</name>
    <name type="common">Hawaiian red shrimp</name>
    <dbReference type="NCBI Taxonomy" id="373956"/>
    <lineage>
        <taxon>Eukaryota</taxon>
        <taxon>Metazoa</taxon>
        <taxon>Ecdysozoa</taxon>
        <taxon>Arthropoda</taxon>
        <taxon>Crustacea</taxon>
        <taxon>Multicrustacea</taxon>
        <taxon>Malacostraca</taxon>
        <taxon>Eumalacostraca</taxon>
        <taxon>Eucarida</taxon>
        <taxon>Decapoda</taxon>
        <taxon>Pleocyemata</taxon>
        <taxon>Caridea</taxon>
        <taxon>Atyoidea</taxon>
        <taxon>Atyidae</taxon>
        <taxon>Halocaridina</taxon>
    </lineage>
</organism>
<comment type="caution">
    <text evidence="1">The sequence shown here is derived from an EMBL/GenBank/DDBJ whole genome shotgun (WGS) entry which is preliminary data.</text>
</comment>
<evidence type="ECO:0000313" key="1">
    <source>
        <dbReference type="EMBL" id="KAK7012925.1"/>
    </source>
</evidence>
<sequence length="75" mass="8089">MILFCTEATAQKAFDCYDAGKSIFPSDADGLLRPSTSKKKRGLAVSPSQQEILMFPSISEALDSIRGLPPSKTPK</sequence>
<proteinExistence type="predicted"/>
<feature type="non-terminal residue" evidence="1">
    <location>
        <position position="75"/>
    </location>
</feature>
<keyword evidence="2" id="KW-1185">Reference proteome</keyword>
<accession>A0AAN8W9G3</accession>
<dbReference type="AlphaFoldDB" id="A0AAN8W9G3"/>
<reference evidence="1 2" key="1">
    <citation type="submission" date="2023-11" db="EMBL/GenBank/DDBJ databases">
        <title>Halocaridina rubra genome assembly.</title>
        <authorList>
            <person name="Smith C."/>
        </authorList>
    </citation>
    <scope>NUCLEOTIDE SEQUENCE [LARGE SCALE GENOMIC DNA]</scope>
    <source>
        <strain evidence="1">EP-1</strain>
        <tissue evidence="1">Whole</tissue>
    </source>
</reference>